<evidence type="ECO:0000313" key="4">
    <source>
        <dbReference type="Proteomes" id="UP000829194"/>
    </source>
</evidence>
<feature type="compositionally biased region" description="Acidic residues" evidence="1">
    <location>
        <begin position="213"/>
        <end position="227"/>
    </location>
</feature>
<keyword evidence="2" id="KW-0472">Membrane</keyword>
<accession>A0ABY3XAL9</accession>
<keyword evidence="2" id="KW-1133">Transmembrane helix</keyword>
<proteinExistence type="predicted"/>
<reference evidence="3 4" key="1">
    <citation type="submission" date="2022-03" db="EMBL/GenBank/DDBJ databases">
        <title>Complete genome sequence of Lysobacter capsici VKM B-2533 and Lysobacter gummosus 10.1.1, promising sources of lytic agents.</title>
        <authorList>
            <person name="Tarlachkov S.V."/>
            <person name="Kudryakova I.V."/>
            <person name="Afoshin A.S."/>
            <person name="Leontyevskaya E.A."/>
            <person name="Leontyevskaya N.V."/>
        </authorList>
    </citation>
    <scope>NUCLEOTIDE SEQUENCE [LARGE SCALE GENOMIC DNA]</scope>
    <source>
        <strain evidence="3 4">10.1.1</strain>
    </source>
</reference>
<organism evidence="3 4">
    <name type="scientific">Lysobacter gummosus</name>
    <dbReference type="NCBI Taxonomy" id="262324"/>
    <lineage>
        <taxon>Bacteria</taxon>
        <taxon>Pseudomonadati</taxon>
        <taxon>Pseudomonadota</taxon>
        <taxon>Gammaproteobacteria</taxon>
        <taxon>Lysobacterales</taxon>
        <taxon>Lysobacteraceae</taxon>
        <taxon>Lysobacter</taxon>
    </lineage>
</organism>
<feature type="transmembrane region" description="Helical" evidence="2">
    <location>
        <begin position="124"/>
        <end position="143"/>
    </location>
</feature>
<protein>
    <recommendedName>
        <fullName evidence="5">Transmembrane protein</fullName>
    </recommendedName>
</protein>
<feature type="transmembrane region" description="Helical" evidence="2">
    <location>
        <begin position="149"/>
        <end position="172"/>
    </location>
</feature>
<name>A0ABY3XAL9_9GAMM</name>
<dbReference type="EMBL" id="CP093547">
    <property type="protein sequence ID" value="UNP29623.1"/>
    <property type="molecule type" value="Genomic_DNA"/>
</dbReference>
<sequence length="248" mass="27259">MSPRLTHARTRRGRIARLRVAVPEDEGRYCLDWIDETAAAEDPPRPLYGRVQVRGQDVAGEPARSLAALEAMIALAAPVTLGLIATHDDDDWVHWVVADGGTLAMMPPQRSHSIDQALEGCQRWLPAFLIACAVAVASLWLMIGELSGFIVFWIVLLVISIVATVMTGTVLYEHVATLLENYRAGDAILASEAGLRRARAQASERPAPSEPAYEPDDPDEDEREDIDPFPVRRALPGRGRKRGARRGR</sequence>
<feature type="compositionally biased region" description="Basic residues" evidence="1">
    <location>
        <begin position="238"/>
        <end position="248"/>
    </location>
</feature>
<dbReference type="RefSeq" id="WP_148649142.1">
    <property type="nucleotide sequence ID" value="NZ_CP011131.1"/>
</dbReference>
<dbReference type="Proteomes" id="UP000829194">
    <property type="component" value="Chromosome"/>
</dbReference>
<feature type="region of interest" description="Disordered" evidence="1">
    <location>
        <begin position="199"/>
        <end position="248"/>
    </location>
</feature>
<evidence type="ECO:0000313" key="3">
    <source>
        <dbReference type="EMBL" id="UNP29623.1"/>
    </source>
</evidence>
<keyword evidence="4" id="KW-1185">Reference proteome</keyword>
<feature type="compositionally biased region" description="Low complexity" evidence="1">
    <location>
        <begin position="228"/>
        <end position="237"/>
    </location>
</feature>
<evidence type="ECO:0000256" key="2">
    <source>
        <dbReference type="SAM" id="Phobius"/>
    </source>
</evidence>
<keyword evidence="2" id="KW-0812">Transmembrane</keyword>
<evidence type="ECO:0008006" key="5">
    <source>
        <dbReference type="Google" id="ProtNLM"/>
    </source>
</evidence>
<evidence type="ECO:0000256" key="1">
    <source>
        <dbReference type="SAM" id="MobiDB-lite"/>
    </source>
</evidence>
<gene>
    <name evidence="3" type="ORF">MOV92_24755</name>
</gene>